<dbReference type="Pfam" id="PF20703">
    <property type="entry name" value="nSTAND1"/>
    <property type="match status" value="1"/>
</dbReference>
<feature type="repeat" description="WD" evidence="2">
    <location>
        <begin position="616"/>
        <end position="657"/>
    </location>
</feature>
<dbReference type="InterPro" id="IPR036322">
    <property type="entry name" value="WD40_repeat_dom_sf"/>
</dbReference>
<evidence type="ECO:0000256" key="2">
    <source>
        <dbReference type="PROSITE-ProRule" id="PRU00221"/>
    </source>
</evidence>
<dbReference type="SUPFAM" id="SSF69322">
    <property type="entry name" value="Tricorn protease domain 2"/>
    <property type="match status" value="1"/>
</dbReference>
<name>A0ABW0I977_9BACT</name>
<comment type="caution">
    <text evidence="4">The sequence shown here is derived from an EMBL/GenBank/DDBJ whole genome shotgun (WGS) entry which is preliminary data.</text>
</comment>
<dbReference type="PANTHER" id="PTHR15622">
    <property type="entry name" value="WD40 REPEAT PROTEIN"/>
    <property type="match status" value="1"/>
</dbReference>
<feature type="repeat" description="WD" evidence="2">
    <location>
        <begin position="820"/>
        <end position="861"/>
    </location>
</feature>
<feature type="domain" description="Novel STAND NTPase 1" evidence="3">
    <location>
        <begin position="10"/>
        <end position="391"/>
    </location>
</feature>
<protein>
    <submittedName>
        <fullName evidence="4">NACHT and WD repeat domain-containing protein</fullName>
    </submittedName>
</protein>
<dbReference type="SUPFAM" id="SSF52540">
    <property type="entry name" value="P-loop containing nucleoside triphosphate hydrolases"/>
    <property type="match status" value="1"/>
</dbReference>
<dbReference type="Gene3D" id="3.40.50.300">
    <property type="entry name" value="P-loop containing nucleotide triphosphate hydrolases"/>
    <property type="match status" value="1"/>
</dbReference>
<accession>A0ABW0I977</accession>
<dbReference type="SUPFAM" id="SSF50978">
    <property type="entry name" value="WD40 repeat-like"/>
    <property type="match status" value="1"/>
</dbReference>
<dbReference type="PROSITE" id="PS50082">
    <property type="entry name" value="WD_REPEATS_2"/>
    <property type="match status" value="2"/>
</dbReference>
<dbReference type="Proteomes" id="UP001596106">
    <property type="component" value="Unassembled WGS sequence"/>
</dbReference>
<keyword evidence="2" id="KW-0853">WD repeat</keyword>
<reference evidence="5" key="1">
    <citation type="journal article" date="2019" name="Int. J. Syst. Evol. Microbiol.">
        <title>The Global Catalogue of Microorganisms (GCM) 10K type strain sequencing project: providing services to taxonomists for standard genome sequencing and annotation.</title>
        <authorList>
            <consortium name="The Broad Institute Genomics Platform"/>
            <consortium name="The Broad Institute Genome Sequencing Center for Infectious Disease"/>
            <person name="Wu L."/>
            <person name="Ma J."/>
        </authorList>
    </citation>
    <scope>NUCLEOTIDE SEQUENCE [LARGE SCALE GENOMIC DNA]</scope>
    <source>
        <strain evidence="5">CCUG 55250</strain>
    </source>
</reference>
<dbReference type="InterPro" id="IPR015943">
    <property type="entry name" value="WD40/YVTN_repeat-like_dom_sf"/>
</dbReference>
<dbReference type="SMART" id="SM00320">
    <property type="entry name" value="WD40"/>
    <property type="match status" value="9"/>
</dbReference>
<sequence>MIAQPPVSSPFKFLDAYTAADQSRFFGRSAEQKRLVELLFRSRLVLVYGPSGTGKTSLVQCGLAQAIPASDYFAIPIRRRGDLRQTLVTTLTNILEETARTEPIELIVDCIRYTLRPVYLIFDQLEELFISGSPEEQNWLAGFLKTVAQSSLACKIILVIREDFLAYLYGYEDALPGLFDFRMRVEPMSGRNLQEVIIGTFSQIEDVRLVDEPKTVGLIIENNRSSTNTFQLPYLQVYLDRLWRLENEKAPEPPVWITPELVEEVGRIDDVLEVFLAEQKKFITDQLQPDEQPAVARVLETFVTYEGTRREHRLGSLEEATRLPVALLVRILTELERTRLVRREDDTYELAHDSLARVIDKGRSAEQRQINEIIRQLKDAYREYTEKGQAEDLLLSLRRLSEIQLHEKAVREELNRSLNPAESRANWQFIEASRAFHEREQRRELEEQRQKNARLKRTVAFVSVLLAVALGAVWLAVSQWDKTNRTRIVLQADQMDPLQALVTVALAYEQDPNDLNRKALFEHFYNHRLYASKIELDSTTIRTVGFSNDGRHILLVAEDNGVYRWNPDQPEPPQKEFYIPGRYLWVELSDDQRHVVALVEPGKLYFGDLETRQIKQIGTDSTITTVSISPDGQSVLTTNEEGRVAIWNAAGSKSERLEALSPVALAGFSPDGRLLLTVPAGVEKKITIWDQRGKTQLDSLMMPDAVLAAEMSPDGSILIIATKNGRVFRWDRNTRILHPLQLLNKNFLFPEMTISNDGKRMAAGVGKVIYWWDATGKLVDTMAYERRIRTVELAPDGQTTLVLVDMDVELWDSHNHFKGKLSHSAAVSSAVFSPDGKAILTHTEDGRGFLWKLEDERLVELIHPETIRDFDVSPDETWMATLTDASRVLVWDRAGKPVDSLNAPPNLSRILVADGARTIFLSDWKRAVSAWDRTNRRLVTLAGEFMAFSADRRTLLTRTETGGGIFWDANGRRMDSLPIHLTEKRAFLSDDGNGVLLFSRDGLVSFWSRKDRKEIELPGKQAAAALGPDGASIIGLTAGANDVLSVWSQQGQPVASYPLKTGRLSEGYRLSAFGVSPSGDQVLMVQGGENQVFVWSRKTGTFRLLNHNRPVERAEFAPDGSFITTLQSEGQSIWWSPDGQRLLEWIGPVGKYAVLKDGSAYCTVQGNRVSIYPGPNAILAWLNRHIPAARRRRILAEVRQEYGLQTSFWEAIWHPFRE</sequence>
<dbReference type="RefSeq" id="WP_379842672.1">
    <property type="nucleotide sequence ID" value="NZ_JBHSMA010000001.1"/>
</dbReference>
<keyword evidence="1" id="KW-0833">Ubl conjugation pathway</keyword>
<dbReference type="InterPro" id="IPR049052">
    <property type="entry name" value="nSTAND1"/>
</dbReference>
<evidence type="ECO:0000256" key="1">
    <source>
        <dbReference type="ARBA" id="ARBA00022786"/>
    </source>
</evidence>
<dbReference type="Gene3D" id="2.130.10.10">
    <property type="entry name" value="YVTN repeat-like/Quinoprotein amine dehydrogenase"/>
    <property type="match status" value="3"/>
</dbReference>
<dbReference type="Pfam" id="PF00400">
    <property type="entry name" value="WD40"/>
    <property type="match status" value="1"/>
</dbReference>
<dbReference type="InterPro" id="IPR027417">
    <property type="entry name" value="P-loop_NTPase"/>
</dbReference>
<gene>
    <name evidence="4" type="ORF">ACFPMF_07190</name>
</gene>
<evidence type="ECO:0000259" key="3">
    <source>
        <dbReference type="Pfam" id="PF20703"/>
    </source>
</evidence>
<keyword evidence="5" id="KW-1185">Reference proteome</keyword>
<evidence type="ECO:0000313" key="5">
    <source>
        <dbReference type="Proteomes" id="UP001596106"/>
    </source>
</evidence>
<dbReference type="EMBL" id="JBHSMA010000001">
    <property type="protein sequence ID" value="MFC5409083.1"/>
    <property type="molecule type" value="Genomic_DNA"/>
</dbReference>
<evidence type="ECO:0000313" key="4">
    <source>
        <dbReference type="EMBL" id="MFC5409083.1"/>
    </source>
</evidence>
<proteinExistence type="predicted"/>
<organism evidence="4 5">
    <name type="scientific">Larkinella bovis</name>
    <dbReference type="NCBI Taxonomy" id="683041"/>
    <lineage>
        <taxon>Bacteria</taxon>
        <taxon>Pseudomonadati</taxon>
        <taxon>Bacteroidota</taxon>
        <taxon>Cytophagia</taxon>
        <taxon>Cytophagales</taxon>
        <taxon>Spirosomataceae</taxon>
        <taxon>Larkinella</taxon>
    </lineage>
</organism>
<dbReference type="InterPro" id="IPR001680">
    <property type="entry name" value="WD40_rpt"/>
</dbReference>
<dbReference type="PANTHER" id="PTHR15622:SF2">
    <property type="entry name" value="U4_U6 SMALL NUCLEAR RIBONUCLEOPROTEIN PRP4"/>
    <property type="match status" value="1"/>
</dbReference>
<dbReference type="InterPro" id="IPR051983">
    <property type="entry name" value="WSB_SOCS-box_domain"/>
</dbReference>